<organism evidence="4">
    <name type="scientific">Streptomyces sp. NBC_01401</name>
    <dbReference type="NCBI Taxonomy" id="2903854"/>
    <lineage>
        <taxon>Bacteria</taxon>
        <taxon>Bacillati</taxon>
        <taxon>Actinomycetota</taxon>
        <taxon>Actinomycetes</taxon>
        <taxon>Kitasatosporales</taxon>
        <taxon>Streptomycetaceae</taxon>
        <taxon>Streptomyces</taxon>
    </lineage>
</organism>
<proteinExistence type="predicted"/>
<dbReference type="Pfam" id="PF00440">
    <property type="entry name" value="TetR_N"/>
    <property type="match status" value="1"/>
</dbReference>
<dbReference type="SUPFAM" id="SSF46689">
    <property type="entry name" value="Homeodomain-like"/>
    <property type="match status" value="1"/>
</dbReference>
<dbReference type="InterPro" id="IPR001647">
    <property type="entry name" value="HTH_TetR"/>
</dbReference>
<evidence type="ECO:0000256" key="1">
    <source>
        <dbReference type="ARBA" id="ARBA00023125"/>
    </source>
</evidence>
<protein>
    <submittedName>
        <fullName evidence="4">TetR/AcrR family transcriptional regulator</fullName>
    </submittedName>
</protein>
<accession>A0AAU3GYE2</accession>
<dbReference type="AlphaFoldDB" id="A0AAU3GYE2"/>
<reference evidence="4" key="1">
    <citation type="submission" date="2022-10" db="EMBL/GenBank/DDBJ databases">
        <title>The complete genomes of actinobacterial strains from the NBC collection.</title>
        <authorList>
            <person name="Joergensen T.S."/>
            <person name="Alvarez Arevalo M."/>
            <person name="Sterndorff E.B."/>
            <person name="Faurdal D."/>
            <person name="Vuksanovic O."/>
            <person name="Mourched A.-S."/>
            <person name="Charusanti P."/>
            <person name="Shaw S."/>
            <person name="Blin K."/>
            <person name="Weber T."/>
        </authorList>
    </citation>
    <scope>NUCLEOTIDE SEQUENCE</scope>
    <source>
        <strain evidence="4">NBC_01401</strain>
    </source>
</reference>
<keyword evidence="1 2" id="KW-0238">DNA-binding</keyword>
<dbReference type="GO" id="GO:0003700">
    <property type="term" value="F:DNA-binding transcription factor activity"/>
    <property type="evidence" value="ECO:0007669"/>
    <property type="project" value="TreeGrafter"/>
</dbReference>
<evidence type="ECO:0000313" key="4">
    <source>
        <dbReference type="EMBL" id="WTY96740.1"/>
    </source>
</evidence>
<sequence>MTEPSNKSAYGDAAARRRMTLDAAAELLDEGGYAALTIRSVAQRSGTSTGLIYQYFADKQEIFIALLGESQVESTAFIEALPRDRGVAALIAAVIPQTARQWARVGRLIATWHTIEGDARYDRESVIEVRETTRLYNAALHAALVEAASKEGVSLREDPALLPFVLSGLMGVSDTLVNNWPTDIDPSDLIGFAADAMARGIIASGPTDRSG</sequence>
<dbReference type="InterPro" id="IPR009057">
    <property type="entry name" value="Homeodomain-like_sf"/>
</dbReference>
<dbReference type="PROSITE" id="PS50977">
    <property type="entry name" value="HTH_TETR_2"/>
    <property type="match status" value="1"/>
</dbReference>
<dbReference type="EMBL" id="CP109535">
    <property type="protein sequence ID" value="WTY96740.1"/>
    <property type="molecule type" value="Genomic_DNA"/>
</dbReference>
<dbReference type="PANTHER" id="PTHR30055:SF226">
    <property type="entry name" value="HTH-TYPE TRANSCRIPTIONAL REGULATOR PKSA"/>
    <property type="match status" value="1"/>
</dbReference>
<gene>
    <name evidence="4" type="ORF">OG626_18460</name>
</gene>
<feature type="DNA-binding region" description="H-T-H motif" evidence="2">
    <location>
        <begin position="37"/>
        <end position="56"/>
    </location>
</feature>
<dbReference type="PRINTS" id="PR00455">
    <property type="entry name" value="HTHTETR"/>
</dbReference>
<dbReference type="Gene3D" id="1.10.357.10">
    <property type="entry name" value="Tetracycline Repressor, domain 2"/>
    <property type="match status" value="1"/>
</dbReference>
<feature type="domain" description="HTH tetR-type" evidence="3">
    <location>
        <begin position="14"/>
        <end position="74"/>
    </location>
</feature>
<evidence type="ECO:0000256" key="2">
    <source>
        <dbReference type="PROSITE-ProRule" id="PRU00335"/>
    </source>
</evidence>
<evidence type="ECO:0000259" key="3">
    <source>
        <dbReference type="PROSITE" id="PS50977"/>
    </source>
</evidence>
<dbReference type="InterPro" id="IPR050109">
    <property type="entry name" value="HTH-type_TetR-like_transc_reg"/>
</dbReference>
<dbReference type="PANTHER" id="PTHR30055">
    <property type="entry name" value="HTH-TYPE TRANSCRIPTIONAL REGULATOR RUTR"/>
    <property type="match status" value="1"/>
</dbReference>
<dbReference type="GO" id="GO:0000976">
    <property type="term" value="F:transcription cis-regulatory region binding"/>
    <property type="evidence" value="ECO:0007669"/>
    <property type="project" value="TreeGrafter"/>
</dbReference>
<name>A0AAU3GYE2_9ACTN</name>